<dbReference type="EMBL" id="CCKQ01019135">
    <property type="protein sequence ID" value="CDW91143.1"/>
    <property type="molecule type" value="Genomic_DNA"/>
</dbReference>
<feature type="compositionally biased region" description="Polar residues" evidence="1">
    <location>
        <begin position="722"/>
        <end position="740"/>
    </location>
</feature>
<evidence type="ECO:0000313" key="4">
    <source>
        <dbReference type="Proteomes" id="UP000039865"/>
    </source>
</evidence>
<gene>
    <name evidence="3" type="primary">Contig19219.g20375</name>
    <name evidence="3" type="ORF">STYLEM_20294</name>
</gene>
<dbReference type="PANTHER" id="PTHR22744:SF17">
    <property type="entry name" value="BTB DOMAIN-CONTAINING PROTEIN"/>
    <property type="match status" value="1"/>
</dbReference>
<dbReference type="InParanoid" id="A0A078BC16"/>
<evidence type="ECO:0000259" key="2">
    <source>
        <dbReference type="PROSITE" id="PS50097"/>
    </source>
</evidence>
<dbReference type="InterPro" id="IPR000210">
    <property type="entry name" value="BTB/POZ_dom"/>
</dbReference>
<dbReference type="SMART" id="SM00225">
    <property type="entry name" value="BTB"/>
    <property type="match status" value="1"/>
</dbReference>
<feature type="compositionally biased region" description="Low complexity" evidence="1">
    <location>
        <begin position="658"/>
        <end position="667"/>
    </location>
</feature>
<dbReference type="Gene3D" id="3.30.710.10">
    <property type="entry name" value="Potassium Channel Kv1.1, Chain A"/>
    <property type="match status" value="2"/>
</dbReference>
<reference evidence="3 4" key="1">
    <citation type="submission" date="2014-06" db="EMBL/GenBank/DDBJ databases">
        <authorList>
            <person name="Swart Estienne"/>
        </authorList>
    </citation>
    <scope>NUCLEOTIDE SEQUENCE [LARGE SCALE GENOMIC DNA]</scope>
    <source>
        <strain evidence="3 4">130c</strain>
    </source>
</reference>
<dbReference type="InterPro" id="IPR011333">
    <property type="entry name" value="SKP1/BTB/POZ_sf"/>
</dbReference>
<dbReference type="OrthoDB" id="2311693at2759"/>
<protein>
    <recommendedName>
        <fullName evidence="2">BTB domain-containing protein</fullName>
    </recommendedName>
</protein>
<evidence type="ECO:0000256" key="1">
    <source>
        <dbReference type="SAM" id="MobiDB-lite"/>
    </source>
</evidence>
<sequence length="740" mass="88112">MQSQPQDYLILCDQNSSGQIVGVNTTLMSSYCNTHQSSQRQQSLLRPISNLRIKNELDRKRSLLRQQHPDRTIGAGGRLSCYTFSFKQFERCKYPPQFSDYYEKTELSDVIVKVENTKIYAHKMILAMNSPFFKSQFYNQHWSLQKYYRILEKCGNCCKFESRNSEQQENIRKRQIKMNEKQIQQDSVQSDCQQMREEQRSVEEIQQQTEVQQEYQKLDKQVSEQNRISDHSSQSLRTSQDGSKSEIGRKRKRQQSDFLDSEIDSVKKMKNSLMIEIDKIDILQLEDCDLTTFRLMLKYCYDNTTDLKNLTIDTLIQLSEQADRFLIDKLKFAIKECLSKKYSMVHSLKILMWMHKYYPEDQRSIDKLIDSISQSHNMIHVFYQGVFLSEFLYLDYEKIGNILAKIVKDKLNYPDGQNCEYVQTNFLFKFLYERVVELADEATRRYQISDEEKNKFIRKVIQGFEIHRFQEKQILDLLDRKIFEVEEIQSIFQKYLKQRINIKYYNDFKSLIEISDKIKKVTYNTDYFNKVDFEKRMGESFHFNSGKVGKFIECEFEEAFPISMTKIISNSEAHITFVIQASKSKRKWELISTFRQLNGQTVIEWQEPKNFKHWRYVVVDHNQINATFSAIEWYSKQDLLNQFMEKKKQENEPAPSNQDQVAQQQQQLNRRESLNSINSGNNQNENQRVSRSNENANERNTSQRYFDQIVIINHNQAEEAESGNSFDNDLSEESYNTYQQ</sequence>
<dbReference type="Proteomes" id="UP000039865">
    <property type="component" value="Unassembled WGS sequence"/>
</dbReference>
<feature type="compositionally biased region" description="Polar residues" evidence="1">
    <location>
        <begin position="231"/>
        <end position="242"/>
    </location>
</feature>
<dbReference type="Pfam" id="PF00651">
    <property type="entry name" value="BTB"/>
    <property type="match status" value="1"/>
</dbReference>
<dbReference type="AlphaFoldDB" id="A0A078BC16"/>
<accession>A0A078BC16</accession>
<keyword evidence="4" id="KW-1185">Reference proteome</keyword>
<feature type="region of interest" description="Disordered" evidence="1">
    <location>
        <begin position="178"/>
        <end position="256"/>
    </location>
</feature>
<proteinExistence type="predicted"/>
<feature type="compositionally biased region" description="Low complexity" evidence="1">
    <location>
        <begin position="204"/>
        <end position="215"/>
    </location>
</feature>
<dbReference type="CDD" id="cd18186">
    <property type="entry name" value="BTB_POZ_ZBTB_KLHL-like"/>
    <property type="match status" value="1"/>
</dbReference>
<feature type="compositionally biased region" description="Polar residues" evidence="1">
    <location>
        <begin position="687"/>
        <end position="705"/>
    </location>
</feature>
<feature type="compositionally biased region" description="Low complexity" evidence="1">
    <location>
        <begin position="674"/>
        <end position="686"/>
    </location>
</feature>
<feature type="compositionally biased region" description="Basic and acidic residues" evidence="1">
    <location>
        <begin position="194"/>
        <end position="203"/>
    </location>
</feature>
<evidence type="ECO:0000313" key="3">
    <source>
        <dbReference type="EMBL" id="CDW91143.1"/>
    </source>
</evidence>
<feature type="compositionally biased region" description="Polar residues" evidence="1">
    <location>
        <begin position="181"/>
        <end position="193"/>
    </location>
</feature>
<dbReference type="PANTHER" id="PTHR22744">
    <property type="entry name" value="HELIX LOOP HELIX PROTEIN 21-RELATED"/>
    <property type="match status" value="1"/>
</dbReference>
<name>A0A078BC16_STYLE</name>
<feature type="region of interest" description="Disordered" evidence="1">
    <location>
        <begin position="647"/>
        <end position="740"/>
    </location>
</feature>
<feature type="domain" description="BTB" evidence="2">
    <location>
        <begin position="108"/>
        <end position="140"/>
    </location>
</feature>
<dbReference type="SUPFAM" id="SSF54695">
    <property type="entry name" value="POZ domain"/>
    <property type="match status" value="1"/>
</dbReference>
<dbReference type="PROSITE" id="PS50097">
    <property type="entry name" value="BTB"/>
    <property type="match status" value="1"/>
</dbReference>
<feature type="compositionally biased region" description="Basic and acidic residues" evidence="1">
    <location>
        <begin position="216"/>
        <end position="230"/>
    </location>
</feature>
<organism evidence="3 4">
    <name type="scientific">Stylonychia lemnae</name>
    <name type="common">Ciliate</name>
    <dbReference type="NCBI Taxonomy" id="5949"/>
    <lineage>
        <taxon>Eukaryota</taxon>
        <taxon>Sar</taxon>
        <taxon>Alveolata</taxon>
        <taxon>Ciliophora</taxon>
        <taxon>Intramacronucleata</taxon>
        <taxon>Spirotrichea</taxon>
        <taxon>Stichotrichia</taxon>
        <taxon>Sporadotrichida</taxon>
        <taxon>Oxytrichidae</taxon>
        <taxon>Stylonychinae</taxon>
        <taxon>Stylonychia</taxon>
    </lineage>
</organism>